<comment type="caution">
    <text evidence="1">The sequence shown here is derived from an EMBL/GenBank/DDBJ whole genome shotgun (WGS) entry which is preliminary data.</text>
</comment>
<reference evidence="1" key="1">
    <citation type="submission" date="2023-03" db="EMBL/GenBank/DDBJ databases">
        <title>Massive genome expansion in bonnet fungi (Mycena s.s.) driven by repeated elements and novel gene families across ecological guilds.</title>
        <authorList>
            <consortium name="Lawrence Berkeley National Laboratory"/>
            <person name="Harder C.B."/>
            <person name="Miyauchi S."/>
            <person name="Viragh M."/>
            <person name="Kuo A."/>
            <person name="Thoen E."/>
            <person name="Andreopoulos B."/>
            <person name="Lu D."/>
            <person name="Skrede I."/>
            <person name="Drula E."/>
            <person name="Henrissat B."/>
            <person name="Morin E."/>
            <person name="Kohler A."/>
            <person name="Barry K."/>
            <person name="LaButti K."/>
            <person name="Morin E."/>
            <person name="Salamov A."/>
            <person name="Lipzen A."/>
            <person name="Mereny Z."/>
            <person name="Hegedus B."/>
            <person name="Baldrian P."/>
            <person name="Stursova M."/>
            <person name="Weitz H."/>
            <person name="Taylor A."/>
            <person name="Grigoriev I.V."/>
            <person name="Nagy L.G."/>
            <person name="Martin F."/>
            <person name="Kauserud H."/>
        </authorList>
    </citation>
    <scope>NUCLEOTIDE SEQUENCE</scope>
    <source>
        <strain evidence="1">CBHHK067</strain>
    </source>
</reference>
<protein>
    <submittedName>
        <fullName evidence="1">Uncharacterized protein</fullName>
    </submittedName>
</protein>
<sequence>MAGRISARDLHQMAVYTAKVWACRPQLIRSGAGHLSQKLTATLWPDVGYLERSAFLHSWQQPGHPFIYHVIREPGFHVTQDIYQTAEIIVQIPAGKPSFDNSPTKILDCSNPTIIRPFMNHIRFGVLSSSLSSSRSLHPWLFLPASSIKPQTHGLSYQAPASVINPPPVSSAKHKAKLPIASTRKPPRQVPAELAPGECLVKIVHRGSSHMWTTSHPFPRASTPMPPQVSSRAYRTVKYSNTSTGNWIVIPGAGGGLAVAYLRTSGMLMAVGLADHAMLNMSIIWWYS</sequence>
<dbReference type="AlphaFoldDB" id="A0AAD7CV85"/>
<organism evidence="1 2">
    <name type="scientific">Mycena rosella</name>
    <name type="common">Pink bonnet</name>
    <name type="synonym">Agaricus rosellus</name>
    <dbReference type="NCBI Taxonomy" id="1033263"/>
    <lineage>
        <taxon>Eukaryota</taxon>
        <taxon>Fungi</taxon>
        <taxon>Dikarya</taxon>
        <taxon>Basidiomycota</taxon>
        <taxon>Agaricomycotina</taxon>
        <taxon>Agaricomycetes</taxon>
        <taxon>Agaricomycetidae</taxon>
        <taxon>Agaricales</taxon>
        <taxon>Marasmiineae</taxon>
        <taxon>Mycenaceae</taxon>
        <taxon>Mycena</taxon>
    </lineage>
</organism>
<evidence type="ECO:0000313" key="1">
    <source>
        <dbReference type="EMBL" id="KAJ7665518.1"/>
    </source>
</evidence>
<gene>
    <name evidence="1" type="ORF">B0H17DRAFT_1255064</name>
</gene>
<dbReference type="Proteomes" id="UP001221757">
    <property type="component" value="Unassembled WGS sequence"/>
</dbReference>
<keyword evidence="2" id="KW-1185">Reference proteome</keyword>
<accession>A0AAD7CV85</accession>
<evidence type="ECO:0000313" key="2">
    <source>
        <dbReference type="Proteomes" id="UP001221757"/>
    </source>
</evidence>
<dbReference type="EMBL" id="JARKIE010000216">
    <property type="protein sequence ID" value="KAJ7665518.1"/>
    <property type="molecule type" value="Genomic_DNA"/>
</dbReference>
<proteinExistence type="predicted"/>
<name>A0AAD7CV85_MYCRO</name>